<proteinExistence type="predicted"/>
<reference evidence="1" key="2">
    <citation type="submission" date="2022-06" db="UniProtKB">
        <authorList>
            <consortium name="EnsemblMetazoa"/>
        </authorList>
    </citation>
    <scope>IDENTIFICATION</scope>
    <source>
        <strain evidence="1">PS312</strain>
    </source>
</reference>
<gene>
    <name evidence="1" type="primary">WBGene00281901</name>
</gene>
<sequence>MTSAPFPLLILISIAVIAQGSIHERAEQHRRREFNDDKEVIAIDVLVKNPNQPSNDLDSFLDVAMIGVLFMAVTLLMQAIRYSYRKTRTALTPSSPEILV</sequence>
<dbReference type="Proteomes" id="UP000005239">
    <property type="component" value="Unassembled WGS sequence"/>
</dbReference>
<dbReference type="AlphaFoldDB" id="A0A2A6BJK5"/>
<organism evidence="1 2">
    <name type="scientific">Pristionchus pacificus</name>
    <name type="common">Parasitic nematode worm</name>
    <dbReference type="NCBI Taxonomy" id="54126"/>
    <lineage>
        <taxon>Eukaryota</taxon>
        <taxon>Metazoa</taxon>
        <taxon>Ecdysozoa</taxon>
        <taxon>Nematoda</taxon>
        <taxon>Chromadorea</taxon>
        <taxon>Rhabditida</taxon>
        <taxon>Rhabditina</taxon>
        <taxon>Diplogasteromorpha</taxon>
        <taxon>Diplogasteroidea</taxon>
        <taxon>Neodiplogasteridae</taxon>
        <taxon>Pristionchus</taxon>
    </lineage>
</organism>
<protein>
    <submittedName>
        <fullName evidence="1">Uncharacterized protein</fullName>
    </submittedName>
</protein>
<name>A0A2A6BJK5_PRIPA</name>
<dbReference type="EnsemblMetazoa" id="PPA43532.1">
    <property type="protein sequence ID" value="PPA43532.1"/>
    <property type="gene ID" value="WBGene00281901"/>
</dbReference>
<reference evidence="2" key="1">
    <citation type="journal article" date="2008" name="Nat. Genet.">
        <title>The Pristionchus pacificus genome provides a unique perspective on nematode lifestyle and parasitism.</title>
        <authorList>
            <person name="Dieterich C."/>
            <person name="Clifton S.W."/>
            <person name="Schuster L.N."/>
            <person name="Chinwalla A."/>
            <person name="Delehaunty K."/>
            <person name="Dinkelacker I."/>
            <person name="Fulton L."/>
            <person name="Fulton R."/>
            <person name="Godfrey J."/>
            <person name="Minx P."/>
            <person name="Mitreva M."/>
            <person name="Roeseler W."/>
            <person name="Tian H."/>
            <person name="Witte H."/>
            <person name="Yang S.P."/>
            <person name="Wilson R.K."/>
            <person name="Sommer R.J."/>
        </authorList>
    </citation>
    <scope>NUCLEOTIDE SEQUENCE [LARGE SCALE GENOMIC DNA]</scope>
    <source>
        <strain evidence="2">PS312</strain>
    </source>
</reference>
<evidence type="ECO:0000313" key="2">
    <source>
        <dbReference type="Proteomes" id="UP000005239"/>
    </source>
</evidence>
<accession>A0A8R1UY18</accession>
<keyword evidence="2" id="KW-1185">Reference proteome</keyword>
<accession>A0A2A6BJK5</accession>
<evidence type="ECO:0000313" key="1">
    <source>
        <dbReference type="EnsemblMetazoa" id="PPA43532.1"/>
    </source>
</evidence>